<name>A0A3D9RUI7_9BACL</name>
<gene>
    <name evidence="1" type="ORF">A8990_11938</name>
</gene>
<keyword evidence="2" id="KW-1185">Reference proteome</keyword>
<sequence>MLFDKLNKHFPLRLEDDPNNMRFIASFNYSLYLEKAITALESLGVNREDIFVAPLEEKGSGKTLSFDTIERSDGKSLFDGIALFAAFGCFMGSVYGRCGLSEIVAPILRT</sequence>
<evidence type="ECO:0000313" key="2">
    <source>
        <dbReference type="Proteomes" id="UP000256304"/>
    </source>
</evidence>
<dbReference type="AlphaFoldDB" id="A0A3D9RUI7"/>
<evidence type="ECO:0000313" key="1">
    <source>
        <dbReference type="EMBL" id="REE81204.1"/>
    </source>
</evidence>
<organism evidence="1 2">
    <name type="scientific">Paenibacillus taihuensis</name>
    <dbReference type="NCBI Taxonomy" id="1156355"/>
    <lineage>
        <taxon>Bacteria</taxon>
        <taxon>Bacillati</taxon>
        <taxon>Bacillota</taxon>
        <taxon>Bacilli</taxon>
        <taxon>Bacillales</taxon>
        <taxon>Paenibacillaceae</taxon>
        <taxon>Paenibacillus</taxon>
    </lineage>
</organism>
<dbReference type="Proteomes" id="UP000256304">
    <property type="component" value="Unassembled WGS sequence"/>
</dbReference>
<comment type="caution">
    <text evidence="1">The sequence shown here is derived from an EMBL/GenBank/DDBJ whole genome shotgun (WGS) entry which is preliminary data.</text>
</comment>
<protein>
    <submittedName>
        <fullName evidence="1">Uncharacterized protein</fullName>
    </submittedName>
</protein>
<proteinExistence type="predicted"/>
<reference evidence="1 2" key="1">
    <citation type="submission" date="2018-08" db="EMBL/GenBank/DDBJ databases">
        <title>Genomic Encyclopedia of Type Strains, Phase III (KMG-III): the genomes of soil and plant-associated and newly described type strains.</title>
        <authorList>
            <person name="Whitman W."/>
        </authorList>
    </citation>
    <scope>NUCLEOTIDE SEQUENCE [LARGE SCALE GENOMIC DNA]</scope>
    <source>
        <strain evidence="1 2">CGMCC 1.10966</strain>
    </source>
</reference>
<dbReference type="EMBL" id="QTTN01000019">
    <property type="protein sequence ID" value="REE81204.1"/>
    <property type="molecule type" value="Genomic_DNA"/>
</dbReference>
<accession>A0A3D9RUI7</accession>